<feature type="compositionally biased region" description="Polar residues" evidence="2">
    <location>
        <begin position="378"/>
        <end position="400"/>
    </location>
</feature>
<name>A0A9P7VF57_9ASCO</name>
<sequence length="1227" mass="134947">MNRVVGNSCDTTDTPLQTGTLSGLVCRVKVGLQGKVNVVSEDSNLNNLSPGNDSNDKDNRTCANVNEYGDDVDSINRDVLKLILQPSKRISLLVNEDADRTTLHSTKSSASDTSLELEEESTLEVLLRLRKRQRHYCPTEDEIAVYSSKFEVVTSYAVRLNWILNELLSLDLMLGKSREPSLKSWSTMFILEAELALLLGYVPKTNFTRAQLFPNGYLSQIILESYDILVTFSTSYPNLHLASRAIRFLVKLIYNVNYWETYHLVHAIPKISHFFELLKFEVIETPFGPLIRPPKDYVNDKMLSGLQYPFPYPFYNFSYHSFNPIGYLSKYKGINIEPYIDIRLQTTDSKSQESHHKKQLLEVPQNKTRKTVMRGKLSQHTFPTGKSQQKCDMQSTSTPFSPSEGKYYEYYDTSLDEHHPALSTKKKDLMDLIPEYLRPLRVFGKDPVAITKVQAEARARQIQLEQERLQNPPPVTPRDMVPLSAIPVCPDTVPNAEHTNMNMPDDPHGLTVNQPNAQAEDDEHAHLVPRVVGKQVVLIDGKSVSVPLKISSRKRKVSDRTDDISLEDHLESESNLTEDQQQNFGGALLQLSGAQFKMPTKDSQPFSPIPASNLQPTSALPPKANGPPSVIVSLPITSTKPVLLPEIQQPLLNPTMGQSKPAFELSKRPSRLEIPPFLNNSESTMSDISFGSSSLNSANPTGATTHQCFLTDPSSLQPCLKRFYGKNELMRHQEFVHATQKKIYRCIYCLKNNSTVQCYPRHDSLARHIRKKHGVTGRENKIAVNYAKANVEIIDEPLHTALTKGKKQMVMHDESEEELDIESTTKCQLKLPLKEKSLDVPSTQKPRYQAQVTTLPGKPQLSPLDRKKKPSSKLGAVKSGEDSKEQDIARIELAPIPKISNASVLPGGTSVGGISGELPSGKQVSLSEQTDQITLGVQLPASTPLLRNTHATQLASVSTTGQSIQPPTGAIGNTTTGTSSATPISIGGVPSIHPVQGVPGAQISGYPYPQQFYLYQTPSGEQAQYLQHQPILVPPNNSTYPQGYPYYAGQQLSSLQPAAFSPPLTNKYGYAYVGVAGGNSTNSGGASTPSIGVANGTGSNPSMAGVAGIPSTYGAANGTSLYNLAHHLVQTPLPPQQANPQGYLVPYYSVSPNAAGQYLFYHPMAVPGLTPGNPGMPLVHRLPQISQMSPPAQPLQQLNQSGLPYHPGHSVFGTQLPRPSQPSDKRS</sequence>
<dbReference type="GeneID" id="66113507"/>
<feature type="compositionally biased region" description="Polar residues" evidence="2">
    <location>
        <begin position="1188"/>
        <end position="1202"/>
    </location>
</feature>
<evidence type="ECO:0000259" key="3">
    <source>
        <dbReference type="PROSITE" id="PS50157"/>
    </source>
</evidence>
<feature type="region of interest" description="Disordered" evidence="2">
    <location>
        <begin position="599"/>
        <end position="625"/>
    </location>
</feature>
<feature type="compositionally biased region" description="Polar residues" evidence="2">
    <location>
        <begin position="1217"/>
        <end position="1227"/>
    </location>
</feature>
<keyword evidence="1" id="KW-0863">Zinc-finger</keyword>
<dbReference type="RefSeq" id="XP_043051666.1">
    <property type="nucleotide sequence ID" value="XM_043190989.1"/>
</dbReference>
<protein>
    <recommendedName>
        <fullName evidence="3">C2H2-type domain-containing protein</fullName>
    </recommendedName>
</protein>
<evidence type="ECO:0000313" key="5">
    <source>
        <dbReference type="Proteomes" id="UP000790833"/>
    </source>
</evidence>
<dbReference type="AlphaFoldDB" id="A0A9P7VF57"/>
<organism evidence="4 5">
    <name type="scientific">Scheffersomyces spartinae</name>
    <dbReference type="NCBI Taxonomy" id="45513"/>
    <lineage>
        <taxon>Eukaryota</taxon>
        <taxon>Fungi</taxon>
        <taxon>Dikarya</taxon>
        <taxon>Ascomycota</taxon>
        <taxon>Saccharomycotina</taxon>
        <taxon>Pichiomycetes</taxon>
        <taxon>Debaryomycetaceae</taxon>
        <taxon>Scheffersomyces</taxon>
    </lineage>
</organism>
<keyword evidence="1" id="KW-0479">Metal-binding</keyword>
<feature type="compositionally biased region" description="Polar residues" evidence="2">
    <location>
        <begin position="601"/>
        <end position="618"/>
    </location>
</feature>
<dbReference type="EMBL" id="JAHMUF010000001">
    <property type="protein sequence ID" value="KAG7196121.1"/>
    <property type="molecule type" value="Genomic_DNA"/>
</dbReference>
<keyword evidence="1" id="KW-0862">Zinc</keyword>
<gene>
    <name evidence="4" type="ORF">KQ657_000133</name>
</gene>
<comment type="caution">
    <text evidence="4">The sequence shown here is derived from an EMBL/GenBank/DDBJ whole genome shotgun (WGS) entry which is preliminary data.</text>
</comment>
<dbReference type="InterPro" id="IPR013087">
    <property type="entry name" value="Znf_C2H2_type"/>
</dbReference>
<dbReference type="Proteomes" id="UP000790833">
    <property type="component" value="Unassembled WGS sequence"/>
</dbReference>
<feature type="region of interest" description="Disordered" evidence="2">
    <location>
        <begin position="1188"/>
        <end position="1227"/>
    </location>
</feature>
<keyword evidence="5" id="KW-1185">Reference proteome</keyword>
<accession>A0A9P7VF57</accession>
<dbReference type="PROSITE" id="PS50157">
    <property type="entry name" value="ZINC_FINGER_C2H2_2"/>
    <property type="match status" value="1"/>
</dbReference>
<feature type="compositionally biased region" description="Polar residues" evidence="2">
    <location>
        <begin position="840"/>
        <end position="854"/>
    </location>
</feature>
<evidence type="ECO:0000256" key="2">
    <source>
        <dbReference type="SAM" id="MobiDB-lite"/>
    </source>
</evidence>
<reference evidence="4" key="1">
    <citation type="submission" date="2021-03" db="EMBL/GenBank/DDBJ databases">
        <authorList>
            <person name="Palmer J.M."/>
        </authorList>
    </citation>
    <scope>NUCLEOTIDE SEQUENCE</scope>
    <source>
        <strain evidence="4">ARV_011</strain>
    </source>
</reference>
<evidence type="ECO:0000256" key="1">
    <source>
        <dbReference type="PROSITE-ProRule" id="PRU00042"/>
    </source>
</evidence>
<feature type="domain" description="C2H2-type" evidence="3">
    <location>
        <begin position="706"/>
        <end position="742"/>
    </location>
</feature>
<feature type="region of interest" description="Disordered" evidence="2">
    <location>
        <begin position="838"/>
        <end position="886"/>
    </location>
</feature>
<dbReference type="GO" id="GO:0008270">
    <property type="term" value="F:zinc ion binding"/>
    <property type="evidence" value="ECO:0007669"/>
    <property type="project" value="UniProtKB-KW"/>
</dbReference>
<dbReference type="OrthoDB" id="4016549at2759"/>
<proteinExistence type="predicted"/>
<feature type="region of interest" description="Disordered" evidence="2">
    <location>
        <begin position="375"/>
        <end position="400"/>
    </location>
</feature>
<evidence type="ECO:0000313" key="4">
    <source>
        <dbReference type="EMBL" id="KAG7196121.1"/>
    </source>
</evidence>